<accession>A0A918MBL8</accession>
<organism evidence="1 2">
    <name type="scientific">Streptomyces filipinensis</name>
    <dbReference type="NCBI Taxonomy" id="66887"/>
    <lineage>
        <taxon>Bacteria</taxon>
        <taxon>Bacillati</taxon>
        <taxon>Actinomycetota</taxon>
        <taxon>Actinomycetes</taxon>
        <taxon>Kitasatosporales</taxon>
        <taxon>Streptomycetaceae</taxon>
        <taxon>Streptomyces</taxon>
    </lineage>
</organism>
<reference evidence="1" key="2">
    <citation type="submission" date="2020-09" db="EMBL/GenBank/DDBJ databases">
        <authorList>
            <person name="Sun Q."/>
            <person name="Ohkuma M."/>
        </authorList>
    </citation>
    <scope>NUCLEOTIDE SEQUENCE</scope>
    <source>
        <strain evidence="1">JCM 4369</strain>
    </source>
</reference>
<dbReference type="AlphaFoldDB" id="A0A918MBL8"/>
<name>A0A918MBL8_9ACTN</name>
<sequence length="54" mass="5772">MGGLRVEGVEGDHRAVQVERGKQAEVVAGRSGVPVVVVRNTWPGLMEGDELRMG</sequence>
<evidence type="ECO:0000313" key="1">
    <source>
        <dbReference type="EMBL" id="GGU93117.1"/>
    </source>
</evidence>
<proteinExistence type="predicted"/>
<evidence type="ECO:0000313" key="2">
    <source>
        <dbReference type="Proteomes" id="UP000618795"/>
    </source>
</evidence>
<dbReference type="EMBL" id="BMTD01000005">
    <property type="protein sequence ID" value="GGU93117.1"/>
    <property type="molecule type" value="Genomic_DNA"/>
</dbReference>
<protein>
    <submittedName>
        <fullName evidence="1">Uncharacterized protein</fullName>
    </submittedName>
</protein>
<gene>
    <name evidence="1" type="ORF">GCM10010260_29940</name>
</gene>
<keyword evidence="2" id="KW-1185">Reference proteome</keyword>
<reference evidence="1" key="1">
    <citation type="journal article" date="2014" name="Int. J. Syst. Evol. Microbiol.">
        <title>Complete genome sequence of Corynebacterium casei LMG S-19264T (=DSM 44701T), isolated from a smear-ripened cheese.</title>
        <authorList>
            <consortium name="US DOE Joint Genome Institute (JGI-PGF)"/>
            <person name="Walter F."/>
            <person name="Albersmeier A."/>
            <person name="Kalinowski J."/>
            <person name="Ruckert C."/>
        </authorList>
    </citation>
    <scope>NUCLEOTIDE SEQUENCE</scope>
    <source>
        <strain evidence="1">JCM 4369</strain>
    </source>
</reference>
<comment type="caution">
    <text evidence="1">The sequence shown here is derived from an EMBL/GenBank/DDBJ whole genome shotgun (WGS) entry which is preliminary data.</text>
</comment>
<dbReference type="Proteomes" id="UP000618795">
    <property type="component" value="Unassembled WGS sequence"/>
</dbReference>